<dbReference type="AlphaFoldDB" id="A0A9N9XVS1"/>
<sequence>MKGFPLAFAVLLIGSFVYGKSEENEVQKLVTDFLEDKASDLSLFNDIIEMADKTKKNCPDLDAKLNATMIEVQKCTEEIKIGPNTICTILKTNIVPCTKPVRELMVSCLPQESKELPLVLERIFITIIKQACSSTMEEILEFFNPCQFSKNVSSFPSCQEVANTVQTFRNKMPSKEFVCSLLPKLRTCSKDIHNATCTNIITRTVFLNLHQALEDNTKDVCNGAKKNNDLN</sequence>
<feature type="signal peptide" evidence="1">
    <location>
        <begin position="1"/>
        <end position="19"/>
    </location>
</feature>
<reference evidence="2" key="1">
    <citation type="submission" date="2022-01" db="EMBL/GenBank/DDBJ databases">
        <authorList>
            <person name="King R."/>
        </authorList>
    </citation>
    <scope>NUCLEOTIDE SEQUENCE</scope>
</reference>
<gene>
    <name evidence="2" type="ORF">PHYEVI_LOCUS10227</name>
</gene>
<organism evidence="2 3">
    <name type="scientific">Phyllotreta striolata</name>
    <name type="common">Striped flea beetle</name>
    <name type="synonym">Crioceris striolata</name>
    <dbReference type="NCBI Taxonomy" id="444603"/>
    <lineage>
        <taxon>Eukaryota</taxon>
        <taxon>Metazoa</taxon>
        <taxon>Ecdysozoa</taxon>
        <taxon>Arthropoda</taxon>
        <taxon>Hexapoda</taxon>
        <taxon>Insecta</taxon>
        <taxon>Pterygota</taxon>
        <taxon>Neoptera</taxon>
        <taxon>Endopterygota</taxon>
        <taxon>Coleoptera</taxon>
        <taxon>Polyphaga</taxon>
        <taxon>Cucujiformia</taxon>
        <taxon>Chrysomeloidea</taxon>
        <taxon>Chrysomelidae</taxon>
        <taxon>Galerucinae</taxon>
        <taxon>Alticini</taxon>
        <taxon>Phyllotreta</taxon>
    </lineage>
</organism>
<keyword evidence="1" id="KW-0732">Signal</keyword>
<evidence type="ECO:0000313" key="2">
    <source>
        <dbReference type="EMBL" id="CAG9863958.1"/>
    </source>
</evidence>
<feature type="chain" id="PRO_5040498647" evidence="1">
    <location>
        <begin position="20"/>
        <end position="231"/>
    </location>
</feature>
<keyword evidence="3" id="KW-1185">Reference proteome</keyword>
<accession>A0A9N9XVS1</accession>
<evidence type="ECO:0000256" key="1">
    <source>
        <dbReference type="SAM" id="SignalP"/>
    </source>
</evidence>
<dbReference type="OrthoDB" id="6712693at2759"/>
<dbReference type="EMBL" id="OU900100">
    <property type="protein sequence ID" value="CAG9863958.1"/>
    <property type="molecule type" value="Genomic_DNA"/>
</dbReference>
<evidence type="ECO:0000313" key="3">
    <source>
        <dbReference type="Proteomes" id="UP001153712"/>
    </source>
</evidence>
<proteinExistence type="predicted"/>
<protein>
    <submittedName>
        <fullName evidence="2">Uncharacterized protein</fullName>
    </submittedName>
</protein>
<dbReference type="Proteomes" id="UP001153712">
    <property type="component" value="Chromosome 7"/>
</dbReference>
<name>A0A9N9XVS1_PHYSR</name>